<keyword evidence="2" id="KW-0812">Transmembrane</keyword>
<evidence type="ECO:0000256" key="1">
    <source>
        <dbReference type="SAM" id="MobiDB-lite"/>
    </source>
</evidence>
<sequence>FVDGLGVTALVAAGVMLVGALAAATLMPGRSPGTVPTAAAPPRVKVGA</sequence>
<feature type="non-terminal residue" evidence="3">
    <location>
        <position position="1"/>
    </location>
</feature>
<accession>A0A6J4RYX7</accession>
<feature type="region of interest" description="Disordered" evidence="1">
    <location>
        <begin position="29"/>
        <end position="48"/>
    </location>
</feature>
<keyword evidence="2" id="KW-0472">Membrane</keyword>
<proteinExistence type="predicted"/>
<feature type="transmembrane region" description="Helical" evidence="2">
    <location>
        <begin position="6"/>
        <end position="26"/>
    </location>
</feature>
<organism evidence="3">
    <name type="scientific">uncultured Solirubrobacteraceae bacterium</name>
    <dbReference type="NCBI Taxonomy" id="1162706"/>
    <lineage>
        <taxon>Bacteria</taxon>
        <taxon>Bacillati</taxon>
        <taxon>Actinomycetota</taxon>
        <taxon>Thermoleophilia</taxon>
        <taxon>Solirubrobacterales</taxon>
        <taxon>Solirubrobacteraceae</taxon>
        <taxon>environmental samples</taxon>
    </lineage>
</organism>
<reference evidence="3" key="1">
    <citation type="submission" date="2020-02" db="EMBL/GenBank/DDBJ databases">
        <authorList>
            <person name="Meier V. D."/>
        </authorList>
    </citation>
    <scope>NUCLEOTIDE SEQUENCE</scope>
    <source>
        <strain evidence="3">AVDCRST_MAG13</strain>
    </source>
</reference>
<dbReference type="AlphaFoldDB" id="A0A6J4RYX7"/>
<keyword evidence="2" id="KW-1133">Transmembrane helix</keyword>
<evidence type="ECO:0000256" key="2">
    <source>
        <dbReference type="SAM" id="Phobius"/>
    </source>
</evidence>
<protein>
    <submittedName>
        <fullName evidence="3">Uncharacterized protein</fullName>
    </submittedName>
</protein>
<evidence type="ECO:0000313" key="3">
    <source>
        <dbReference type="EMBL" id="CAA9480550.1"/>
    </source>
</evidence>
<dbReference type="EMBL" id="CADCVO010000175">
    <property type="protein sequence ID" value="CAA9480550.1"/>
    <property type="molecule type" value="Genomic_DNA"/>
</dbReference>
<gene>
    <name evidence="3" type="ORF">AVDCRST_MAG13-1139</name>
</gene>
<name>A0A6J4RYX7_9ACTN</name>